<organism evidence="1 2">
    <name type="scientific">Anisodus acutangulus</name>
    <dbReference type="NCBI Taxonomy" id="402998"/>
    <lineage>
        <taxon>Eukaryota</taxon>
        <taxon>Viridiplantae</taxon>
        <taxon>Streptophyta</taxon>
        <taxon>Embryophyta</taxon>
        <taxon>Tracheophyta</taxon>
        <taxon>Spermatophyta</taxon>
        <taxon>Magnoliopsida</taxon>
        <taxon>eudicotyledons</taxon>
        <taxon>Gunneridae</taxon>
        <taxon>Pentapetalae</taxon>
        <taxon>asterids</taxon>
        <taxon>lamiids</taxon>
        <taxon>Solanales</taxon>
        <taxon>Solanaceae</taxon>
        <taxon>Solanoideae</taxon>
        <taxon>Hyoscyameae</taxon>
        <taxon>Anisodus</taxon>
    </lineage>
</organism>
<dbReference type="Proteomes" id="UP001152561">
    <property type="component" value="Unassembled WGS sequence"/>
</dbReference>
<name>A0A9Q1LC70_9SOLA</name>
<dbReference type="AlphaFoldDB" id="A0A9Q1LC70"/>
<comment type="caution">
    <text evidence="1">The sequence shown here is derived from an EMBL/GenBank/DDBJ whole genome shotgun (WGS) entry which is preliminary data.</text>
</comment>
<reference evidence="2" key="1">
    <citation type="journal article" date="2023" name="Proc. Natl. Acad. Sci. U.S.A.">
        <title>Genomic and structural basis for evolution of tropane alkaloid biosynthesis.</title>
        <authorList>
            <person name="Wanga Y.-J."/>
            <person name="Taina T."/>
            <person name="Yua J.-Y."/>
            <person name="Lia J."/>
            <person name="Xua B."/>
            <person name="Chenc J."/>
            <person name="D'Auriad J.C."/>
            <person name="Huanga J.-P."/>
            <person name="Huanga S.-X."/>
        </authorList>
    </citation>
    <scope>NUCLEOTIDE SEQUENCE [LARGE SCALE GENOMIC DNA]</scope>
    <source>
        <strain evidence="2">cv. KIB-2019</strain>
    </source>
</reference>
<protein>
    <submittedName>
        <fullName evidence="1">Uncharacterized protein</fullName>
    </submittedName>
</protein>
<proteinExistence type="predicted"/>
<evidence type="ECO:0000313" key="1">
    <source>
        <dbReference type="EMBL" id="KAJ8533591.1"/>
    </source>
</evidence>
<keyword evidence="2" id="KW-1185">Reference proteome</keyword>
<gene>
    <name evidence="1" type="ORF">K7X08_006915</name>
</gene>
<evidence type="ECO:0000313" key="2">
    <source>
        <dbReference type="Proteomes" id="UP001152561"/>
    </source>
</evidence>
<dbReference type="EMBL" id="JAJAGQ010000019">
    <property type="protein sequence ID" value="KAJ8533591.1"/>
    <property type="molecule type" value="Genomic_DNA"/>
</dbReference>
<sequence length="70" mass="7397">MSRSDGTRATASTPDLGLKFCTQLHALVAYTICITLEVAIENTAFLAKKLGGNYGKLIQATATRVSPPQA</sequence>
<accession>A0A9Q1LC70</accession>